<dbReference type="NCBIfam" id="TIGR01141">
    <property type="entry name" value="hisC"/>
    <property type="match status" value="1"/>
</dbReference>
<evidence type="ECO:0000256" key="3">
    <source>
        <dbReference type="ARBA" id="ARBA00007970"/>
    </source>
</evidence>
<dbReference type="PANTHER" id="PTHR43643:SF6">
    <property type="entry name" value="HISTIDINOL-PHOSPHATE AMINOTRANSFERASE"/>
    <property type="match status" value="1"/>
</dbReference>
<dbReference type="EC" id="2.6.1.9" evidence="11"/>
<evidence type="ECO:0000259" key="12">
    <source>
        <dbReference type="Pfam" id="PF00155"/>
    </source>
</evidence>
<dbReference type="InterPro" id="IPR005861">
    <property type="entry name" value="HisP_aminotrans"/>
</dbReference>
<reference evidence="13" key="1">
    <citation type="submission" date="2021-04" db="EMBL/GenBank/DDBJ databases">
        <title>Sinoanaerobacter chloroacetimidivorans sp. nov., an obligate anaerobic bacterium isolated from anaerobic sludge.</title>
        <authorList>
            <person name="Bao Y."/>
        </authorList>
    </citation>
    <scope>NUCLEOTIDE SEQUENCE</scope>
    <source>
        <strain evidence="13">BAD-6</strain>
    </source>
</reference>
<evidence type="ECO:0000256" key="6">
    <source>
        <dbReference type="ARBA" id="ARBA00022605"/>
    </source>
</evidence>
<feature type="modified residue" description="N6-(pyridoxal phosphate)lysine" evidence="11">
    <location>
        <position position="227"/>
    </location>
</feature>
<proteinExistence type="inferred from homology"/>
<comment type="catalytic activity">
    <reaction evidence="10 11">
        <text>L-histidinol phosphate + 2-oxoglutarate = 3-(imidazol-4-yl)-2-oxopropyl phosphate + L-glutamate</text>
        <dbReference type="Rhea" id="RHEA:23744"/>
        <dbReference type="ChEBI" id="CHEBI:16810"/>
        <dbReference type="ChEBI" id="CHEBI:29985"/>
        <dbReference type="ChEBI" id="CHEBI:57766"/>
        <dbReference type="ChEBI" id="CHEBI:57980"/>
        <dbReference type="EC" id="2.6.1.9"/>
    </reaction>
</comment>
<dbReference type="GO" id="GO:0000105">
    <property type="term" value="P:L-histidine biosynthetic process"/>
    <property type="evidence" value="ECO:0007669"/>
    <property type="project" value="UniProtKB-UniRule"/>
</dbReference>
<keyword evidence="7 11" id="KW-0808">Transferase</keyword>
<accession>A0A8J7W3A1</accession>
<comment type="pathway">
    <text evidence="2 11">Amino-acid biosynthesis; L-histidine biosynthesis; L-histidine from 5-phospho-alpha-D-ribose 1-diphosphate: step 7/9.</text>
</comment>
<dbReference type="GO" id="GO:0030170">
    <property type="term" value="F:pyridoxal phosphate binding"/>
    <property type="evidence" value="ECO:0007669"/>
    <property type="project" value="InterPro"/>
</dbReference>
<evidence type="ECO:0000256" key="1">
    <source>
        <dbReference type="ARBA" id="ARBA00001933"/>
    </source>
</evidence>
<dbReference type="Pfam" id="PF00155">
    <property type="entry name" value="Aminotran_1_2"/>
    <property type="match status" value="1"/>
</dbReference>
<comment type="cofactor">
    <cofactor evidence="1 11">
        <name>pyridoxal 5'-phosphate</name>
        <dbReference type="ChEBI" id="CHEBI:597326"/>
    </cofactor>
</comment>
<sequence>MSKNIFRKQLATFKSYVPGKPIEEVKREYGLDEIQKLASNENQFGPSPLAIEAIREEIDKINFYPEATAVDLVKDLASYLNVKPENVVVGNGGEGLIWVIAMTFLNEGDEILAADPSFDIYKISGDLMGAKTIKIPFVHKKFDFKSFVSNITENTKLIYVCSPNNPTGNIASKEEMDYLLANIPDDVVLILDEAYYEFAEEFDEYPSENIKLIASRPNTIILRSFSKIYGIAGVRLGYVVTSEALAAEMNKVRQTLGVNRLAQVGARAALKDEAYKKYAVEENRKAIDALEGYFASKGFDYFKSYSNFVWANINTHSKAVFEELQKRGIIIRPGFLWGWDNWIRVNTGTDRQMKLFIEKLEEVLNN</sequence>
<dbReference type="Gene3D" id="3.90.1150.10">
    <property type="entry name" value="Aspartate Aminotransferase, domain 1"/>
    <property type="match status" value="1"/>
</dbReference>
<reference evidence="13" key="2">
    <citation type="submission" date="2021-04" db="EMBL/GenBank/DDBJ databases">
        <authorList>
            <person name="Liu J."/>
        </authorList>
    </citation>
    <scope>NUCLEOTIDE SEQUENCE</scope>
    <source>
        <strain evidence="13">BAD-6</strain>
    </source>
</reference>
<organism evidence="13 14">
    <name type="scientific">Sinanaerobacter chloroacetimidivorans</name>
    <dbReference type="NCBI Taxonomy" id="2818044"/>
    <lineage>
        <taxon>Bacteria</taxon>
        <taxon>Bacillati</taxon>
        <taxon>Bacillota</taxon>
        <taxon>Clostridia</taxon>
        <taxon>Peptostreptococcales</taxon>
        <taxon>Anaerovoracaceae</taxon>
        <taxon>Sinanaerobacter</taxon>
    </lineage>
</organism>
<dbReference type="Proteomes" id="UP000675664">
    <property type="component" value="Unassembled WGS sequence"/>
</dbReference>
<name>A0A8J7W3A1_9FIRM</name>
<dbReference type="Gene3D" id="3.40.640.10">
    <property type="entry name" value="Type I PLP-dependent aspartate aminotransferase-like (Major domain)"/>
    <property type="match status" value="1"/>
</dbReference>
<dbReference type="SUPFAM" id="SSF53383">
    <property type="entry name" value="PLP-dependent transferases"/>
    <property type="match status" value="1"/>
</dbReference>
<dbReference type="InterPro" id="IPR050106">
    <property type="entry name" value="HistidinolP_aminotransfase"/>
</dbReference>
<evidence type="ECO:0000256" key="4">
    <source>
        <dbReference type="ARBA" id="ARBA00011738"/>
    </source>
</evidence>
<gene>
    <name evidence="11 13" type="primary">hisC</name>
    <name evidence="13" type="ORF">KCX82_10505</name>
</gene>
<dbReference type="CDD" id="cd00609">
    <property type="entry name" value="AAT_like"/>
    <property type="match status" value="1"/>
</dbReference>
<protein>
    <recommendedName>
        <fullName evidence="11">Histidinol-phosphate aminotransferase</fullName>
        <ecNumber evidence="11">2.6.1.9</ecNumber>
    </recommendedName>
    <alternativeName>
        <fullName evidence="11">Imidazole acetol-phosphate transaminase</fullName>
    </alternativeName>
</protein>
<keyword evidence="9 11" id="KW-0368">Histidine biosynthesis</keyword>
<evidence type="ECO:0000256" key="11">
    <source>
        <dbReference type="HAMAP-Rule" id="MF_01023"/>
    </source>
</evidence>
<dbReference type="PANTHER" id="PTHR43643">
    <property type="entry name" value="HISTIDINOL-PHOSPHATE AMINOTRANSFERASE 2"/>
    <property type="match status" value="1"/>
</dbReference>
<evidence type="ECO:0000256" key="8">
    <source>
        <dbReference type="ARBA" id="ARBA00022898"/>
    </source>
</evidence>
<dbReference type="InterPro" id="IPR015424">
    <property type="entry name" value="PyrdxlP-dep_Trfase"/>
</dbReference>
<feature type="domain" description="Aminotransferase class I/classII large" evidence="12">
    <location>
        <begin position="35"/>
        <end position="360"/>
    </location>
</feature>
<dbReference type="AlphaFoldDB" id="A0A8J7W3A1"/>
<comment type="similarity">
    <text evidence="3 11">Belongs to the class-II pyridoxal-phosphate-dependent aminotransferase family. Histidinol-phosphate aminotransferase subfamily.</text>
</comment>
<evidence type="ECO:0000313" key="14">
    <source>
        <dbReference type="Proteomes" id="UP000675664"/>
    </source>
</evidence>
<comment type="caution">
    <text evidence="13">The sequence shown here is derived from an EMBL/GenBank/DDBJ whole genome shotgun (WGS) entry which is preliminary data.</text>
</comment>
<dbReference type="HAMAP" id="MF_01023">
    <property type="entry name" value="HisC_aminotrans_2"/>
    <property type="match status" value="1"/>
</dbReference>
<evidence type="ECO:0000256" key="5">
    <source>
        <dbReference type="ARBA" id="ARBA00022576"/>
    </source>
</evidence>
<keyword evidence="6 11" id="KW-0028">Amino-acid biosynthesis</keyword>
<keyword evidence="5 11" id="KW-0032">Aminotransferase</keyword>
<evidence type="ECO:0000256" key="9">
    <source>
        <dbReference type="ARBA" id="ARBA00023102"/>
    </source>
</evidence>
<evidence type="ECO:0000313" key="13">
    <source>
        <dbReference type="EMBL" id="MBR0598306.1"/>
    </source>
</evidence>
<dbReference type="GO" id="GO:0004400">
    <property type="term" value="F:histidinol-phosphate transaminase activity"/>
    <property type="evidence" value="ECO:0007669"/>
    <property type="project" value="UniProtKB-UniRule"/>
</dbReference>
<comment type="subunit">
    <text evidence="4 11">Homodimer.</text>
</comment>
<dbReference type="RefSeq" id="WP_227018435.1">
    <property type="nucleotide sequence ID" value="NZ_JAGSND010000006.1"/>
</dbReference>
<evidence type="ECO:0000256" key="7">
    <source>
        <dbReference type="ARBA" id="ARBA00022679"/>
    </source>
</evidence>
<dbReference type="InterPro" id="IPR004839">
    <property type="entry name" value="Aminotransferase_I/II_large"/>
</dbReference>
<evidence type="ECO:0000256" key="2">
    <source>
        <dbReference type="ARBA" id="ARBA00005011"/>
    </source>
</evidence>
<keyword evidence="8 11" id="KW-0663">Pyridoxal phosphate</keyword>
<keyword evidence="14" id="KW-1185">Reference proteome</keyword>
<dbReference type="UniPathway" id="UPA00031">
    <property type="reaction ID" value="UER00012"/>
</dbReference>
<evidence type="ECO:0000256" key="10">
    <source>
        <dbReference type="ARBA" id="ARBA00047481"/>
    </source>
</evidence>
<dbReference type="InterPro" id="IPR015422">
    <property type="entry name" value="PyrdxlP-dep_Trfase_small"/>
</dbReference>
<dbReference type="InterPro" id="IPR015421">
    <property type="entry name" value="PyrdxlP-dep_Trfase_major"/>
</dbReference>
<dbReference type="EMBL" id="JAGSND010000006">
    <property type="protein sequence ID" value="MBR0598306.1"/>
    <property type="molecule type" value="Genomic_DNA"/>
</dbReference>